<feature type="compositionally biased region" description="Gly residues" evidence="1">
    <location>
        <begin position="1"/>
        <end position="10"/>
    </location>
</feature>
<sequence>VTGGAGGIPGRGRRLPAGVPGRGRASVRRARVVRLCGRRLLPCAAGALGVGGAPAARRPGLALHRRRRRPACAGERARPPARGGQRGRAVGGDRPAYGCALPGRTGGGVPGQDSRGAAVALRRCARAYDHLEGWLGRALQALRVV</sequence>
<feature type="region of interest" description="Disordered" evidence="1">
    <location>
        <begin position="1"/>
        <end position="24"/>
    </location>
</feature>
<evidence type="ECO:0000256" key="1">
    <source>
        <dbReference type="SAM" id="MobiDB-lite"/>
    </source>
</evidence>
<feature type="non-terminal residue" evidence="2">
    <location>
        <position position="145"/>
    </location>
</feature>
<proteinExistence type="predicted"/>
<protein>
    <submittedName>
        <fullName evidence="2">Uncharacterized protein</fullName>
    </submittedName>
</protein>
<dbReference type="EMBL" id="CADCTC010000093">
    <property type="protein sequence ID" value="CAA9239591.1"/>
    <property type="molecule type" value="Genomic_DNA"/>
</dbReference>
<dbReference type="AlphaFoldDB" id="A0A6J4I2G8"/>
<feature type="non-terminal residue" evidence="2">
    <location>
        <position position="1"/>
    </location>
</feature>
<name>A0A6J4I2G8_9CHLR</name>
<evidence type="ECO:0000313" key="2">
    <source>
        <dbReference type="EMBL" id="CAA9239591.1"/>
    </source>
</evidence>
<accession>A0A6J4I2G8</accession>
<reference evidence="2" key="1">
    <citation type="submission" date="2020-02" db="EMBL/GenBank/DDBJ databases">
        <authorList>
            <person name="Meier V. D."/>
        </authorList>
    </citation>
    <scope>NUCLEOTIDE SEQUENCE</scope>
    <source>
        <strain evidence="2">AVDCRST_MAG77</strain>
    </source>
</reference>
<organism evidence="2">
    <name type="scientific">uncultured Chloroflexota bacterium</name>
    <dbReference type="NCBI Taxonomy" id="166587"/>
    <lineage>
        <taxon>Bacteria</taxon>
        <taxon>Bacillati</taxon>
        <taxon>Chloroflexota</taxon>
        <taxon>environmental samples</taxon>
    </lineage>
</organism>
<feature type="compositionally biased region" description="Low complexity" evidence="1">
    <location>
        <begin position="15"/>
        <end position="24"/>
    </location>
</feature>
<gene>
    <name evidence="2" type="ORF">AVDCRST_MAG77-1454</name>
</gene>
<feature type="region of interest" description="Disordered" evidence="1">
    <location>
        <begin position="60"/>
        <end position="94"/>
    </location>
</feature>